<dbReference type="EMBL" id="DMDD01000139">
    <property type="protein sequence ID" value="HAF72529.1"/>
    <property type="molecule type" value="Genomic_DNA"/>
</dbReference>
<feature type="compositionally biased region" description="Basic and acidic residues" evidence="1">
    <location>
        <begin position="49"/>
        <end position="66"/>
    </location>
</feature>
<reference evidence="2 3" key="1">
    <citation type="journal article" date="2018" name="Nat. Biotechnol.">
        <title>A standardized bacterial taxonomy based on genome phylogeny substantially revises the tree of life.</title>
        <authorList>
            <person name="Parks D.H."/>
            <person name="Chuvochina M."/>
            <person name="Waite D.W."/>
            <person name="Rinke C."/>
            <person name="Skarshewski A."/>
            <person name="Chaumeil P.A."/>
            <person name="Hugenholtz P."/>
        </authorList>
    </citation>
    <scope>NUCLEOTIDE SEQUENCE [LARGE SCALE GENOMIC DNA]</scope>
    <source>
        <strain evidence="2">UBA9851</strain>
    </source>
</reference>
<dbReference type="AlphaFoldDB" id="A0A3B9QU66"/>
<evidence type="ECO:0000313" key="2">
    <source>
        <dbReference type="EMBL" id="HAF72529.1"/>
    </source>
</evidence>
<evidence type="ECO:0000256" key="1">
    <source>
        <dbReference type="SAM" id="MobiDB-lite"/>
    </source>
</evidence>
<organism evidence="2 3">
    <name type="scientific">Corynebacterium variabile</name>
    <dbReference type="NCBI Taxonomy" id="1727"/>
    <lineage>
        <taxon>Bacteria</taxon>
        <taxon>Bacillati</taxon>
        <taxon>Actinomycetota</taxon>
        <taxon>Actinomycetes</taxon>
        <taxon>Mycobacteriales</taxon>
        <taxon>Corynebacteriaceae</taxon>
        <taxon>Corynebacterium</taxon>
    </lineage>
</organism>
<name>A0A3B9QU66_9CORY</name>
<proteinExistence type="predicted"/>
<comment type="caution">
    <text evidence="2">The sequence shown here is derived from an EMBL/GenBank/DDBJ whole genome shotgun (WGS) entry which is preliminary data.</text>
</comment>
<feature type="compositionally biased region" description="Polar residues" evidence="1">
    <location>
        <begin position="67"/>
        <end position="76"/>
    </location>
</feature>
<feature type="region of interest" description="Disordered" evidence="1">
    <location>
        <begin position="45"/>
        <end position="88"/>
    </location>
</feature>
<protein>
    <submittedName>
        <fullName evidence="2">Uncharacterized protein</fullName>
    </submittedName>
</protein>
<accession>A0A3B9QU66</accession>
<dbReference type="Proteomes" id="UP000260925">
    <property type="component" value="Unassembled WGS sequence"/>
</dbReference>
<gene>
    <name evidence="2" type="ORF">DCL06_06240</name>
</gene>
<evidence type="ECO:0000313" key="3">
    <source>
        <dbReference type="Proteomes" id="UP000260925"/>
    </source>
</evidence>
<sequence>MNITGHITDISPIRTEVVTNGIPRGISSVDITIRITPDNLQHLNLSRPVELRQPDHPTKGNYRDTDITATDPSATDPSAPGSSWVGYR</sequence>